<organism evidence="1 2">
    <name type="scientific">Rotaria socialis</name>
    <dbReference type="NCBI Taxonomy" id="392032"/>
    <lineage>
        <taxon>Eukaryota</taxon>
        <taxon>Metazoa</taxon>
        <taxon>Spiralia</taxon>
        <taxon>Gnathifera</taxon>
        <taxon>Rotifera</taxon>
        <taxon>Eurotatoria</taxon>
        <taxon>Bdelloidea</taxon>
        <taxon>Philodinida</taxon>
        <taxon>Philodinidae</taxon>
        <taxon>Rotaria</taxon>
    </lineage>
</organism>
<sequence length="100" mass="11575">MQYFKQNLGRNAPYEKDKYAKMEEKFSQVINDLTYIRVRTVYACRVCFQETEGSSQCQGNRNSCSGWSTSPQWTAHYRDDTDGRAGGCAYFWKIECLTGV</sequence>
<dbReference type="AlphaFoldDB" id="A0A820UIU1"/>
<accession>A0A820UIU1</accession>
<protein>
    <submittedName>
        <fullName evidence="1">Uncharacterized protein</fullName>
    </submittedName>
</protein>
<name>A0A820UIU1_9BILA</name>
<comment type="caution">
    <text evidence="1">The sequence shown here is derived from an EMBL/GenBank/DDBJ whole genome shotgun (WGS) entry which is preliminary data.</text>
</comment>
<dbReference type="Proteomes" id="UP000663851">
    <property type="component" value="Unassembled WGS sequence"/>
</dbReference>
<reference evidence="1" key="1">
    <citation type="submission" date="2021-02" db="EMBL/GenBank/DDBJ databases">
        <authorList>
            <person name="Nowell W R."/>
        </authorList>
    </citation>
    <scope>NUCLEOTIDE SEQUENCE</scope>
</reference>
<evidence type="ECO:0000313" key="1">
    <source>
        <dbReference type="EMBL" id="CAF4485503.1"/>
    </source>
</evidence>
<gene>
    <name evidence="1" type="ORF">HFQ381_LOCUS26616</name>
</gene>
<dbReference type="EMBL" id="CAJOBO010003236">
    <property type="protein sequence ID" value="CAF4485503.1"/>
    <property type="molecule type" value="Genomic_DNA"/>
</dbReference>
<evidence type="ECO:0000313" key="2">
    <source>
        <dbReference type="Proteomes" id="UP000663851"/>
    </source>
</evidence>
<proteinExistence type="predicted"/>